<evidence type="ECO:0000256" key="15">
    <source>
        <dbReference type="SAM" id="MobiDB-lite"/>
    </source>
</evidence>
<dbReference type="InterPro" id="IPR001650">
    <property type="entry name" value="Helicase_C-like"/>
</dbReference>
<evidence type="ECO:0000256" key="10">
    <source>
        <dbReference type="ARBA" id="ARBA00023242"/>
    </source>
</evidence>
<reference evidence="19 20" key="1">
    <citation type="submission" date="2014-02" db="EMBL/GenBank/DDBJ databases">
        <title>The Genome Sequence of Trichophyton interdigitale MR816.</title>
        <authorList>
            <consortium name="The Broad Institute Genomics Platform"/>
            <person name="Cuomo C.A."/>
            <person name="White T.C."/>
            <person name="Graser Y."/>
            <person name="Martinez-Rossi N."/>
            <person name="Heitman J."/>
            <person name="Young S.K."/>
            <person name="Zeng Q."/>
            <person name="Gargeya S."/>
            <person name="Abouelleil A."/>
            <person name="Alvarado L."/>
            <person name="Chapman S.B."/>
            <person name="Gainer-Dewar J."/>
            <person name="Goldberg J."/>
            <person name="Griggs A."/>
            <person name="Gujja S."/>
            <person name="Hansen M."/>
            <person name="Howarth C."/>
            <person name="Imamovic A."/>
            <person name="Larimer J."/>
            <person name="Martinez D."/>
            <person name="Murphy C."/>
            <person name="Pearson M.D."/>
            <person name="Persinoti G."/>
            <person name="Poon T."/>
            <person name="Priest M."/>
            <person name="Roberts A.D."/>
            <person name="Saif S."/>
            <person name="Shea T.D."/>
            <person name="Sykes S.N."/>
            <person name="Wortman J."/>
            <person name="Nusbaum C."/>
            <person name="Birren B."/>
        </authorList>
    </citation>
    <scope>NUCLEOTIDE SEQUENCE [LARGE SCALE GENOMIC DNA]</scope>
    <source>
        <strain evidence="19 20">MR816</strain>
    </source>
</reference>
<evidence type="ECO:0000259" key="18">
    <source>
        <dbReference type="PROSITE" id="PS51195"/>
    </source>
</evidence>
<dbReference type="GO" id="GO:0042254">
    <property type="term" value="P:ribosome biogenesis"/>
    <property type="evidence" value="ECO:0007669"/>
    <property type="project" value="UniProtKB-KW"/>
</dbReference>
<evidence type="ECO:0000256" key="8">
    <source>
        <dbReference type="ARBA" id="ARBA00022840"/>
    </source>
</evidence>
<feature type="domain" description="Helicase ATP-binding" evidence="16">
    <location>
        <begin position="55"/>
        <end position="233"/>
    </location>
</feature>
<keyword evidence="14" id="KW-0175">Coiled coil</keyword>
<evidence type="ECO:0000259" key="17">
    <source>
        <dbReference type="PROSITE" id="PS51194"/>
    </source>
</evidence>
<dbReference type="CDD" id="cd18787">
    <property type="entry name" value="SF2_C_DEAD"/>
    <property type="match status" value="1"/>
</dbReference>
<dbReference type="GO" id="GO:0016787">
    <property type="term" value="F:hydrolase activity"/>
    <property type="evidence" value="ECO:0007669"/>
    <property type="project" value="UniProtKB-KW"/>
</dbReference>
<accession>A0A059J7S1</accession>
<comment type="subcellular location">
    <subcellularLocation>
        <location evidence="2">Nucleus</location>
    </subcellularLocation>
</comment>
<dbReference type="GO" id="GO:0005829">
    <property type="term" value="C:cytosol"/>
    <property type="evidence" value="ECO:0007669"/>
    <property type="project" value="TreeGrafter"/>
</dbReference>
<evidence type="ECO:0000256" key="4">
    <source>
        <dbReference type="ARBA" id="ARBA00022517"/>
    </source>
</evidence>
<keyword evidence="8" id="KW-0067">ATP-binding</keyword>
<dbReference type="EC" id="3.6.4.13" evidence="3"/>
<feature type="compositionally biased region" description="Basic residues" evidence="15">
    <location>
        <begin position="576"/>
        <end position="602"/>
    </location>
</feature>
<dbReference type="PROSITE" id="PS51192">
    <property type="entry name" value="HELICASE_ATP_BIND_1"/>
    <property type="match status" value="1"/>
</dbReference>
<keyword evidence="5" id="KW-0547">Nucleotide-binding</keyword>
<keyword evidence="10" id="KW-0539">Nucleus</keyword>
<dbReference type="EMBL" id="AOKY01000290">
    <property type="protein sequence ID" value="KDB23844.1"/>
    <property type="molecule type" value="Genomic_DNA"/>
</dbReference>
<dbReference type="GO" id="GO:0003724">
    <property type="term" value="F:RNA helicase activity"/>
    <property type="evidence" value="ECO:0007669"/>
    <property type="project" value="UniProtKB-EC"/>
</dbReference>
<evidence type="ECO:0000256" key="2">
    <source>
        <dbReference type="ARBA" id="ARBA00004123"/>
    </source>
</evidence>
<dbReference type="InterPro" id="IPR014001">
    <property type="entry name" value="Helicase_ATP-bd"/>
</dbReference>
<feature type="region of interest" description="Disordered" evidence="15">
    <location>
        <begin position="1"/>
        <end position="20"/>
    </location>
</feature>
<organism evidence="19 20">
    <name type="scientific">Trichophyton interdigitale (strain MR816)</name>
    <dbReference type="NCBI Taxonomy" id="1215338"/>
    <lineage>
        <taxon>Eukaryota</taxon>
        <taxon>Fungi</taxon>
        <taxon>Dikarya</taxon>
        <taxon>Ascomycota</taxon>
        <taxon>Pezizomycotina</taxon>
        <taxon>Eurotiomycetes</taxon>
        <taxon>Eurotiomycetidae</taxon>
        <taxon>Onygenales</taxon>
        <taxon>Arthrodermataceae</taxon>
        <taxon>Trichophyton</taxon>
    </lineage>
</organism>
<evidence type="ECO:0000256" key="1">
    <source>
        <dbReference type="ARBA" id="ARBA00003706"/>
    </source>
</evidence>
<sequence>MKRKLDENDVPTSTEMTESKKPARHFEDFGLDPRLLQALTSQKFSKPTLVQAEAIPLALSGKDILARAKTGSGKTAAYLIPILQKILQKKAADPAHKSISTLILVPTRELAQQVHKTVTAFSEFCSKDIRSGNLTQKVSDAVQRALLADLPDIVISTPARAIVNVNNSALALDNISQMVIDEADLVLSYGYEQDMQNLAKAIPRGVQTFLMSATLTSEVDTLKGLFCRSPAILKLEEAEDEGAGISQFAVKCAEDDKFLLTYVIFKLQLVKGKCIIFVGDVDRCYRLKLFLEQFGIKSCILNSELPANSRIHAVEEFNKGVYDIIIAADDQEVIGKIESKKEPSESEVPIADGATEENKGLSEPEEVEEKAAPSNKNKKRKRSGKEKDYGISRGIDFQDVACVLNFDLPTTAKSYTHRIGRTGRAGKTGMALSFVVPSELYGKHKPTIFPPAKNDESVLAKIEKRQAKMGREVKPYHFDKKQIEVFRYRMTDALRAVTRIAVQEARAKEIRQELVKSEKLKRHFEENPQELRELRHDQELGSVRVQSQLKNVPEYLMPTKGKSSLTSEDIGFVGLHKKKENRIRQARQKNRARGRIAKKGGAGRKIDPLKSFKSKVKK</sequence>
<dbReference type="Proteomes" id="UP000024533">
    <property type="component" value="Unassembled WGS sequence"/>
</dbReference>
<feature type="domain" description="DEAD-box RNA helicase Q" evidence="18">
    <location>
        <begin position="24"/>
        <end position="52"/>
    </location>
</feature>
<comment type="similarity">
    <text evidence="11">Belongs to the DEAD box helicase family. DDX56/DBP9 subfamily.</text>
</comment>
<dbReference type="InterPro" id="IPR050079">
    <property type="entry name" value="DEAD_box_RNA_helicase"/>
</dbReference>
<keyword evidence="20" id="KW-1185">Reference proteome</keyword>
<dbReference type="Gene3D" id="3.40.50.300">
    <property type="entry name" value="P-loop containing nucleotide triphosphate hydrolases"/>
    <property type="match status" value="2"/>
</dbReference>
<dbReference type="InterPro" id="IPR011545">
    <property type="entry name" value="DEAD/DEAH_box_helicase_dom"/>
</dbReference>
<dbReference type="InterPro" id="IPR014014">
    <property type="entry name" value="RNA_helicase_DEAD_Q_motif"/>
</dbReference>
<dbReference type="OrthoDB" id="1191041at2759"/>
<evidence type="ECO:0000256" key="6">
    <source>
        <dbReference type="ARBA" id="ARBA00022801"/>
    </source>
</evidence>
<evidence type="ECO:0000259" key="16">
    <source>
        <dbReference type="PROSITE" id="PS51192"/>
    </source>
</evidence>
<feature type="region of interest" description="Disordered" evidence="15">
    <location>
        <begin position="576"/>
        <end position="618"/>
    </location>
</feature>
<evidence type="ECO:0000256" key="5">
    <source>
        <dbReference type="ARBA" id="ARBA00022741"/>
    </source>
</evidence>
<dbReference type="PROSITE" id="PS51194">
    <property type="entry name" value="HELICASE_CTER"/>
    <property type="match status" value="1"/>
</dbReference>
<gene>
    <name evidence="19" type="ORF">H109_04275</name>
</gene>
<evidence type="ECO:0000256" key="12">
    <source>
        <dbReference type="ARBA" id="ARBA00047984"/>
    </source>
</evidence>
<protein>
    <recommendedName>
        <fullName evidence="3">RNA helicase</fullName>
        <ecNumber evidence="3">3.6.4.13</ecNumber>
    </recommendedName>
</protein>
<evidence type="ECO:0000313" key="19">
    <source>
        <dbReference type="EMBL" id="KDB23844.1"/>
    </source>
</evidence>
<dbReference type="Pfam" id="PF00271">
    <property type="entry name" value="Helicase_C"/>
    <property type="match status" value="2"/>
</dbReference>
<evidence type="ECO:0000256" key="14">
    <source>
        <dbReference type="SAM" id="Coils"/>
    </source>
</evidence>
<evidence type="ECO:0000256" key="7">
    <source>
        <dbReference type="ARBA" id="ARBA00022806"/>
    </source>
</evidence>
<comment type="function">
    <text evidence="1">ATP-binding RNA helicase involved in the biogenesis of 60S ribosomal subunits and is required for the normal formation of 25S and 5.8S rRNAs.</text>
</comment>
<dbReference type="PANTHER" id="PTHR47959">
    <property type="entry name" value="ATP-DEPENDENT RNA HELICASE RHLE-RELATED"/>
    <property type="match status" value="1"/>
</dbReference>
<dbReference type="PROSITE" id="PS51195">
    <property type="entry name" value="Q_MOTIF"/>
    <property type="match status" value="1"/>
</dbReference>
<keyword evidence="6" id="KW-0378">Hydrolase</keyword>
<keyword evidence="9" id="KW-0694">RNA-binding</keyword>
<evidence type="ECO:0000256" key="13">
    <source>
        <dbReference type="PROSITE-ProRule" id="PRU00552"/>
    </source>
</evidence>
<proteinExistence type="inferred from homology"/>
<dbReference type="GO" id="GO:0010467">
    <property type="term" value="P:gene expression"/>
    <property type="evidence" value="ECO:0007669"/>
    <property type="project" value="UniProtKB-ARBA"/>
</dbReference>
<dbReference type="PANTHER" id="PTHR47959:SF21">
    <property type="entry name" value="DEAD-BOX HELICASE 56"/>
    <property type="match status" value="1"/>
</dbReference>
<dbReference type="GO" id="GO:0003723">
    <property type="term" value="F:RNA binding"/>
    <property type="evidence" value="ECO:0007669"/>
    <property type="project" value="UniProtKB-KW"/>
</dbReference>
<dbReference type="Pfam" id="PF00270">
    <property type="entry name" value="DEAD"/>
    <property type="match status" value="1"/>
</dbReference>
<name>A0A059J7S1_TRIIM</name>
<feature type="short sequence motif" description="Q motif" evidence="13">
    <location>
        <begin position="24"/>
        <end position="52"/>
    </location>
</feature>
<feature type="region of interest" description="Disordered" evidence="15">
    <location>
        <begin position="337"/>
        <end position="387"/>
    </location>
</feature>
<evidence type="ECO:0000313" key="20">
    <source>
        <dbReference type="Proteomes" id="UP000024533"/>
    </source>
</evidence>
<dbReference type="GO" id="GO:0005524">
    <property type="term" value="F:ATP binding"/>
    <property type="evidence" value="ECO:0007669"/>
    <property type="project" value="UniProtKB-KW"/>
</dbReference>
<dbReference type="HOGENOM" id="CLU_003041_17_1_1"/>
<keyword evidence="4" id="KW-0690">Ribosome biogenesis</keyword>
<dbReference type="GO" id="GO:0005634">
    <property type="term" value="C:nucleus"/>
    <property type="evidence" value="ECO:0007669"/>
    <property type="project" value="UniProtKB-SubCell"/>
</dbReference>
<dbReference type="STRING" id="1215338.A0A059J7S1"/>
<feature type="coiled-coil region" evidence="14">
    <location>
        <begin position="500"/>
        <end position="527"/>
    </location>
</feature>
<dbReference type="CDD" id="cd17961">
    <property type="entry name" value="DEADc_DDX56"/>
    <property type="match status" value="1"/>
</dbReference>
<comment type="caution">
    <text evidence="19">The sequence shown here is derived from an EMBL/GenBank/DDBJ whole genome shotgun (WGS) entry which is preliminary data.</text>
</comment>
<dbReference type="OMA" id="NASEQCV"/>
<feature type="domain" description="Helicase C-terminal" evidence="17">
    <location>
        <begin position="244"/>
        <end position="482"/>
    </location>
</feature>
<dbReference type="AlphaFoldDB" id="A0A059J7S1"/>
<dbReference type="InterPro" id="IPR027417">
    <property type="entry name" value="P-loop_NTPase"/>
</dbReference>
<evidence type="ECO:0000256" key="3">
    <source>
        <dbReference type="ARBA" id="ARBA00012552"/>
    </source>
</evidence>
<evidence type="ECO:0000256" key="11">
    <source>
        <dbReference type="ARBA" id="ARBA00038041"/>
    </source>
</evidence>
<evidence type="ECO:0000256" key="9">
    <source>
        <dbReference type="ARBA" id="ARBA00022884"/>
    </source>
</evidence>
<dbReference type="SMART" id="SM00490">
    <property type="entry name" value="HELICc"/>
    <property type="match status" value="1"/>
</dbReference>
<comment type="catalytic activity">
    <reaction evidence="12">
        <text>ATP + H2O = ADP + phosphate + H(+)</text>
        <dbReference type="Rhea" id="RHEA:13065"/>
        <dbReference type="ChEBI" id="CHEBI:15377"/>
        <dbReference type="ChEBI" id="CHEBI:15378"/>
        <dbReference type="ChEBI" id="CHEBI:30616"/>
        <dbReference type="ChEBI" id="CHEBI:43474"/>
        <dbReference type="ChEBI" id="CHEBI:456216"/>
        <dbReference type="EC" id="3.6.4.13"/>
    </reaction>
</comment>
<keyword evidence="7 19" id="KW-0347">Helicase</keyword>
<dbReference type="SUPFAM" id="SSF52540">
    <property type="entry name" value="P-loop containing nucleoside triphosphate hydrolases"/>
    <property type="match status" value="2"/>
</dbReference>
<dbReference type="SMART" id="SM00487">
    <property type="entry name" value="DEXDc"/>
    <property type="match status" value="1"/>
</dbReference>